<dbReference type="VEuPathDB" id="TriTrypDB:C4B63_22g164"/>
<dbReference type="VEuPathDB" id="TriTrypDB:C3747_133g31"/>
<comment type="caution">
    <text evidence="6">The sequence shown here is derived from an EMBL/GenBank/DDBJ whole genome shotgun (WGS) entry which is preliminary data.</text>
</comment>
<dbReference type="Gene3D" id="2.60.40.1180">
    <property type="entry name" value="Golgi alpha-mannosidase II"/>
    <property type="match status" value="1"/>
</dbReference>
<dbReference type="PANTHER" id="PTHR10183">
    <property type="entry name" value="CALPAIN"/>
    <property type="match status" value="1"/>
</dbReference>
<dbReference type="Proteomes" id="UP000583944">
    <property type="component" value="Unassembled WGS sequence"/>
</dbReference>
<dbReference type="VEuPathDB" id="TriTrypDB:TcCL_ESM08363"/>
<reference evidence="5" key="3">
    <citation type="submission" date="2020-04" db="EMBL/GenBank/DDBJ databases">
        <authorList>
            <person name="Diaz Viraque F."/>
        </authorList>
    </citation>
    <scope>NUCLEOTIDE SEQUENCE</scope>
    <source>
        <strain evidence="5">Berenice</strain>
    </source>
</reference>
<dbReference type="SUPFAM" id="SSF101601">
    <property type="entry name" value="Smp-1-like"/>
    <property type="match status" value="1"/>
</dbReference>
<comment type="caution">
    <text evidence="2">Lacks conserved residue(s) required for the propagation of feature annotation.</text>
</comment>
<feature type="compositionally biased region" description="Polar residues" evidence="3">
    <location>
        <begin position="695"/>
        <end position="704"/>
    </location>
</feature>
<dbReference type="VEuPathDB" id="TriTrypDB:BCY84_13278"/>
<name>A0A2V2WFD7_TRYCR</name>
<evidence type="ECO:0000313" key="7">
    <source>
        <dbReference type="Proteomes" id="UP000246078"/>
    </source>
</evidence>
<organism evidence="6 7">
    <name type="scientific">Trypanosoma cruzi</name>
    <dbReference type="NCBI Taxonomy" id="5693"/>
    <lineage>
        <taxon>Eukaryota</taxon>
        <taxon>Discoba</taxon>
        <taxon>Euglenozoa</taxon>
        <taxon>Kinetoplastea</taxon>
        <taxon>Metakinetoplastina</taxon>
        <taxon>Trypanosomatida</taxon>
        <taxon>Trypanosomatidae</taxon>
        <taxon>Trypanosoma</taxon>
        <taxon>Schizotrypanum</taxon>
    </lineage>
</organism>
<feature type="compositionally biased region" description="Polar residues" evidence="3">
    <location>
        <begin position="48"/>
        <end position="60"/>
    </location>
</feature>
<dbReference type="VEuPathDB" id="TriTrypDB:TcBrA4_0037960"/>
<evidence type="ECO:0000256" key="2">
    <source>
        <dbReference type="PROSITE-ProRule" id="PRU00239"/>
    </source>
</evidence>
<feature type="region of interest" description="Disordered" evidence="3">
    <location>
        <begin position="40"/>
        <end position="60"/>
    </location>
</feature>
<dbReference type="VEuPathDB" id="TriTrypDB:TcCLB.506563.190"/>
<evidence type="ECO:0000256" key="3">
    <source>
        <dbReference type="SAM" id="MobiDB-lite"/>
    </source>
</evidence>
<protein>
    <submittedName>
        <fullName evidence="6">Putative calpain-like cysteine peptidase</fullName>
    </submittedName>
</protein>
<dbReference type="InterPro" id="IPR013780">
    <property type="entry name" value="Glyco_hydro_b"/>
</dbReference>
<dbReference type="EMBL" id="JABDHM010000134">
    <property type="protein sequence ID" value="KAF5217473.1"/>
    <property type="molecule type" value="Genomic_DNA"/>
</dbReference>
<dbReference type="Gene3D" id="3.90.70.10">
    <property type="entry name" value="Cysteine proteinases"/>
    <property type="match status" value="1"/>
</dbReference>
<dbReference type="SUPFAM" id="SSF54001">
    <property type="entry name" value="Cysteine proteinases"/>
    <property type="match status" value="1"/>
</dbReference>
<evidence type="ECO:0000256" key="1">
    <source>
        <dbReference type="PIRSR" id="PIRSR622684-1"/>
    </source>
</evidence>
<dbReference type="SMART" id="SM00230">
    <property type="entry name" value="CysPc"/>
    <property type="match status" value="1"/>
</dbReference>
<dbReference type="PRINTS" id="PR00704">
    <property type="entry name" value="CALPAIN"/>
</dbReference>
<feature type="region of interest" description="Disordered" evidence="3">
    <location>
        <begin position="689"/>
        <end position="710"/>
    </location>
</feature>
<sequence>MGNGGSSTKGKSGNNNIVTTHFNGGDASLTASASLKGILKNGDETRTNGKNNNNPLQGQQRSVLALPFRPASAAELLPATYNGNLFHGTGTSRQTVDLIDHYNLSSTVEKNLPARIYNSQWRGCVRFKHGSPLPLRGGDDVIPIPLCTDGGGGVVFCYRIISVDGRLWRFYNDTVAYELEVVCVFSANSKIEALGLTTLRERSDGRAEVRLVLHPGDTQEFIYGDVERYEEDIRLRHLSRAFIDASARACEPFLKDEKASICALLSRRGEKTGPGNNWNVPSEELLRWCVEEQVPFLDLEFPPNLFSLVGKEQSTQKKVLCGWCKPKNYIPTEALVGEPRVLRSSPQPMTVGVSLTGGQGVVCALAILAEDYFAVERLFRHPMGSAAAVEEQRVDASRVTLCKGGWWISTVVDHYFPVLNMKLLTGKCISDPAELWVSVVEKAYAKLHGNYTNLAETDALRALQELTGYPTCRWDSMLRDASSHEELFDKLCRFCELGFIVVLDRPNLTSGKSSLQRLGLQEGNACVVLSMKMFQPLPSNGVSGQLQQQGIHRLVRVRNPFGSARDWVGDWNLWDPAWKTNPVIAAQCGHDKECAEDGSFWMEWRDVVCCFHGCGACFTHNLFYEYRVAGHCGKGGVPGCVIKLEVSRRMYILGMLQQEVRGVEGMLQPILLQLSRRYVPEATQMPSSVDALHNEANTKSQQSLKRSDARKQEVVLNSTADCDCPSPDLLTFRASSQVSFICELLPEYSPYYLIPRTTSDEMAYVLGLFTSVPCGRGSVGDGAPATRSAPGLSTPLPTAGGSFAQAKFMRLSSKTRVFSNSLRFEVKSETSVKCRYQVSSPTASPLTFPSMFTDNCIR</sequence>
<evidence type="ECO:0000313" key="6">
    <source>
        <dbReference type="EMBL" id="PWV05364.1"/>
    </source>
</evidence>
<gene>
    <name evidence="6" type="ORF">C3747_133g31</name>
    <name evidence="5" type="ORF">ECC02_009650</name>
</gene>
<dbReference type="PANTHER" id="PTHR10183:SF423">
    <property type="entry name" value="LEUCINE-RICH REPEAT PROTEIN (LRRP)"/>
    <property type="match status" value="1"/>
</dbReference>
<dbReference type="Pfam" id="PF00648">
    <property type="entry name" value="Peptidase_C2"/>
    <property type="match status" value="1"/>
</dbReference>
<reference evidence="6 7" key="1">
    <citation type="journal article" date="2018" name="Microb. Genom.">
        <title>Expanding an expanded genome: long-read sequencing of Trypanosoma cruzi.</title>
        <authorList>
            <person name="Berna L."/>
            <person name="Rodriguez M."/>
            <person name="Chiribao M.L."/>
            <person name="Parodi-Talice A."/>
            <person name="Pita S."/>
            <person name="Rijo G."/>
            <person name="Alvarez-Valin F."/>
            <person name="Robello C."/>
        </authorList>
    </citation>
    <scope>NUCLEOTIDE SEQUENCE [LARGE SCALE GENOMIC DNA]</scope>
    <source>
        <strain evidence="6 7">TCC</strain>
    </source>
</reference>
<reference evidence="5 8" key="2">
    <citation type="journal article" date="2019" name="Genome Biol. Evol.">
        <title>Nanopore Sequencing Significantly Improves Genome Assembly of the Protozoan Parasite Trypanosoma cruzi.</title>
        <authorList>
            <person name="Diaz-Viraque F."/>
            <person name="Pita S."/>
            <person name="Greif G."/>
            <person name="de Souza R.C.M."/>
            <person name="Iraola G."/>
            <person name="Robello C."/>
        </authorList>
    </citation>
    <scope>NUCLEOTIDE SEQUENCE [LARGE SCALE GENOMIC DNA]</scope>
    <source>
        <strain evidence="5 8">Berenice</strain>
    </source>
</reference>
<dbReference type="PROSITE" id="PS50203">
    <property type="entry name" value="CALPAIN_CAT"/>
    <property type="match status" value="1"/>
</dbReference>
<dbReference type="VEuPathDB" id="TriTrypDB:TCDM_09420"/>
<dbReference type="VEuPathDB" id="TriTrypDB:TCSYLVIO_007345"/>
<proteinExistence type="predicted"/>
<dbReference type="InterPro" id="IPR036310">
    <property type="entry name" value="Smp-1-like_sf"/>
</dbReference>
<dbReference type="EMBL" id="PRFC01000133">
    <property type="protein sequence ID" value="PWV05364.1"/>
    <property type="molecule type" value="Genomic_DNA"/>
</dbReference>
<dbReference type="GO" id="GO:0006508">
    <property type="term" value="P:proteolysis"/>
    <property type="evidence" value="ECO:0007669"/>
    <property type="project" value="InterPro"/>
</dbReference>
<feature type="domain" description="Calpain catalytic" evidence="4">
    <location>
        <begin position="295"/>
        <end position="620"/>
    </location>
</feature>
<dbReference type="InterPro" id="IPR001300">
    <property type="entry name" value="Peptidase_C2_calpain_cat"/>
</dbReference>
<feature type="active site" evidence="1">
    <location>
        <position position="559"/>
    </location>
</feature>
<accession>A0A2V2WFD7</accession>
<dbReference type="InterPro" id="IPR038765">
    <property type="entry name" value="Papain-like_cys_pep_sf"/>
</dbReference>
<dbReference type="VEuPathDB" id="TriTrypDB:TcCLB.508999.190"/>
<dbReference type="InterPro" id="IPR015232">
    <property type="entry name" value="DUF1935"/>
</dbReference>
<evidence type="ECO:0000313" key="5">
    <source>
        <dbReference type="EMBL" id="KAF5217473.1"/>
    </source>
</evidence>
<dbReference type="Pfam" id="PF09149">
    <property type="entry name" value="DUF1935"/>
    <property type="match status" value="1"/>
</dbReference>
<dbReference type="VEuPathDB" id="TriTrypDB:TcYC6_0017070"/>
<dbReference type="VEuPathDB" id="TriTrypDB:TcCL_ESM08362"/>
<evidence type="ECO:0000259" key="4">
    <source>
        <dbReference type="PROSITE" id="PS50203"/>
    </source>
</evidence>
<dbReference type="Proteomes" id="UP000246078">
    <property type="component" value="Unassembled WGS sequence"/>
</dbReference>
<dbReference type="VEuPathDB" id="TriTrypDB:Tc_MARK_6057"/>
<evidence type="ECO:0000313" key="8">
    <source>
        <dbReference type="Proteomes" id="UP000583944"/>
    </source>
</evidence>
<dbReference type="VEuPathDB" id="TriTrypDB:TcG_07945"/>
<dbReference type="InterPro" id="IPR022684">
    <property type="entry name" value="Calpain_cysteine_protease"/>
</dbReference>
<dbReference type="VEuPathDB" id="TriTrypDB:ECC02_009650"/>
<dbReference type="AlphaFoldDB" id="A0A2V2WFD7"/>
<dbReference type="GO" id="GO:0004198">
    <property type="term" value="F:calcium-dependent cysteine-type endopeptidase activity"/>
    <property type="evidence" value="ECO:0007669"/>
    <property type="project" value="InterPro"/>
</dbReference>